<reference evidence="2 3" key="1">
    <citation type="journal article" date="2016" name="Nat. Commun.">
        <title>Extremotolerant tardigrade genome and improved radiotolerance of human cultured cells by tardigrade-unique protein.</title>
        <authorList>
            <person name="Hashimoto T."/>
            <person name="Horikawa D.D."/>
            <person name="Saito Y."/>
            <person name="Kuwahara H."/>
            <person name="Kozuka-Hata H."/>
            <person name="Shin-I T."/>
            <person name="Minakuchi Y."/>
            <person name="Ohishi K."/>
            <person name="Motoyama A."/>
            <person name="Aizu T."/>
            <person name="Enomoto A."/>
            <person name="Kondo K."/>
            <person name="Tanaka S."/>
            <person name="Hara Y."/>
            <person name="Koshikawa S."/>
            <person name="Sagara H."/>
            <person name="Miura T."/>
            <person name="Yokobori S."/>
            <person name="Miyagawa K."/>
            <person name="Suzuki Y."/>
            <person name="Kubo T."/>
            <person name="Oyama M."/>
            <person name="Kohara Y."/>
            <person name="Fujiyama A."/>
            <person name="Arakawa K."/>
            <person name="Katayama T."/>
            <person name="Toyoda A."/>
            <person name="Kunieda T."/>
        </authorList>
    </citation>
    <scope>NUCLEOTIDE SEQUENCE [LARGE SCALE GENOMIC DNA]</scope>
    <source>
        <strain evidence="2 3">YOKOZUNA-1</strain>
    </source>
</reference>
<dbReference type="Proteomes" id="UP000186922">
    <property type="component" value="Unassembled WGS sequence"/>
</dbReference>
<name>A0A1D1VQJ9_RAMVA</name>
<dbReference type="EMBL" id="BDGG01000007">
    <property type="protein sequence ID" value="GAV01998.1"/>
    <property type="molecule type" value="Genomic_DNA"/>
</dbReference>
<accession>A0A1D1VQJ9</accession>
<gene>
    <name evidence="2" type="primary">RvY_12617-1</name>
    <name evidence="2" type="synonym">RvY_12617.1</name>
    <name evidence="2" type="ORF">RvY_12617</name>
</gene>
<evidence type="ECO:0000313" key="3">
    <source>
        <dbReference type="Proteomes" id="UP000186922"/>
    </source>
</evidence>
<keyword evidence="3" id="KW-1185">Reference proteome</keyword>
<proteinExistence type="predicted"/>
<feature type="region of interest" description="Disordered" evidence="1">
    <location>
        <begin position="33"/>
        <end position="63"/>
    </location>
</feature>
<sequence length="63" mass="7108">MIKSSSQLSEAAKFLQKTDLRLVAIEEVTKDVQRHGQEVKSTTHRQKQQSLAALESRPRSTSN</sequence>
<evidence type="ECO:0000256" key="1">
    <source>
        <dbReference type="SAM" id="MobiDB-lite"/>
    </source>
</evidence>
<evidence type="ECO:0000313" key="2">
    <source>
        <dbReference type="EMBL" id="GAV01998.1"/>
    </source>
</evidence>
<comment type="caution">
    <text evidence="2">The sequence shown here is derived from an EMBL/GenBank/DDBJ whole genome shotgun (WGS) entry which is preliminary data.</text>
</comment>
<dbReference type="AlphaFoldDB" id="A0A1D1VQJ9"/>
<protein>
    <submittedName>
        <fullName evidence="2">Uncharacterized protein</fullName>
    </submittedName>
</protein>
<organism evidence="2 3">
    <name type="scientific">Ramazzottius varieornatus</name>
    <name type="common">Water bear</name>
    <name type="synonym">Tardigrade</name>
    <dbReference type="NCBI Taxonomy" id="947166"/>
    <lineage>
        <taxon>Eukaryota</taxon>
        <taxon>Metazoa</taxon>
        <taxon>Ecdysozoa</taxon>
        <taxon>Tardigrada</taxon>
        <taxon>Eutardigrada</taxon>
        <taxon>Parachela</taxon>
        <taxon>Hypsibioidea</taxon>
        <taxon>Ramazzottiidae</taxon>
        <taxon>Ramazzottius</taxon>
    </lineage>
</organism>